<dbReference type="AlphaFoldDB" id="A0A643ATF9"/>
<keyword evidence="2" id="KW-1185">Reference proteome</keyword>
<reference evidence="1 2" key="1">
    <citation type="journal article" date="2019" name="PLoS ONE">
        <title>Genomic analyses reveal an absence of contemporary introgressive admixture between fin whales and blue whales, despite known hybrids.</title>
        <authorList>
            <person name="Westbury M.V."/>
            <person name="Petersen B."/>
            <person name="Lorenzen E.D."/>
        </authorList>
    </citation>
    <scope>NUCLEOTIDE SEQUENCE [LARGE SCALE GENOMIC DNA]</scope>
    <source>
        <strain evidence="1">FinWhale-01</strain>
    </source>
</reference>
<dbReference type="EMBL" id="SGJD01041633">
    <property type="protein sequence ID" value="KAB0339343.1"/>
    <property type="molecule type" value="Genomic_DNA"/>
</dbReference>
<name>A0A643ATF9_BALPH</name>
<evidence type="ECO:0000313" key="2">
    <source>
        <dbReference type="Proteomes" id="UP000437017"/>
    </source>
</evidence>
<feature type="non-terminal residue" evidence="1">
    <location>
        <position position="70"/>
    </location>
</feature>
<organism evidence="1 2">
    <name type="scientific">Balaenoptera physalus</name>
    <name type="common">Fin whale</name>
    <name type="synonym">Balaena physalus</name>
    <dbReference type="NCBI Taxonomy" id="9770"/>
    <lineage>
        <taxon>Eukaryota</taxon>
        <taxon>Metazoa</taxon>
        <taxon>Chordata</taxon>
        <taxon>Craniata</taxon>
        <taxon>Vertebrata</taxon>
        <taxon>Euteleostomi</taxon>
        <taxon>Mammalia</taxon>
        <taxon>Eutheria</taxon>
        <taxon>Laurasiatheria</taxon>
        <taxon>Artiodactyla</taxon>
        <taxon>Whippomorpha</taxon>
        <taxon>Cetacea</taxon>
        <taxon>Mysticeti</taxon>
        <taxon>Balaenopteridae</taxon>
        <taxon>Balaenoptera</taxon>
    </lineage>
</organism>
<proteinExistence type="predicted"/>
<evidence type="ECO:0000313" key="1">
    <source>
        <dbReference type="EMBL" id="KAB0339343.1"/>
    </source>
</evidence>
<sequence length="70" mass="7782">MPCLGSCVPSFWLDATPGHRLFPTLILSVVLPTILSTCGHQRLLHLCLPPHDHPFFLQCAQLQMFTGHCS</sequence>
<protein>
    <submittedName>
        <fullName evidence="1">Uncharacterized protein</fullName>
    </submittedName>
</protein>
<accession>A0A643ATF9</accession>
<comment type="caution">
    <text evidence="1">The sequence shown here is derived from an EMBL/GenBank/DDBJ whole genome shotgun (WGS) entry which is preliminary data.</text>
</comment>
<dbReference type="Proteomes" id="UP000437017">
    <property type="component" value="Unassembled WGS sequence"/>
</dbReference>
<gene>
    <name evidence="1" type="ORF">E2I00_016296</name>
</gene>